<comment type="caution">
    <text evidence="1">The sequence shown here is derived from an EMBL/GenBank/DDBJ whole genome shotgun (WGS) entry which is preliminary data.</text>
</comment>
<reference evidence="1" key="1">
    <citation type="submission" date="2019-08" db="EMBL/GenBank/DDBJ databases">
        <authorList>
            <person name="Kucharzyk K."/>
            <person name="Murdoch R.W."/>
            <person name="Higgins S."/>
            <person name="Loffler F."/>
        </authorList>
    </citation>
    <scope>NUCLEOTIDE SEQUENCE</scope>
</reference>
<name>A0A645GHU0_9ZZZZ</name>
<evidence type="ECO:0000313" key="1">
    <source>
        <dbReference type="EMBL" id="MPN26255.1"/>
    </source>
</evidence>
<proteinExistence type="predicted"/>
<accession>A0A645GHU0</accession>
<dbReference type="AlphaFoldDB" id="A0A645GHU0"/>
<dbReference type="EMBL" id="VSSQ01075725">
    <property type="protein sequence ID" value="MPN26255.1"/>
    <property type="molecule type" value="Genomic_DNA"/>
</dbReference>
<sequence length="113" mass="12568">MDVVLTKVQDSLTLVVRGKAVSLKMLASGDDPVVRKVKFITTVIKAGKRLFVLVRPKRVPPPGVRLFAIFIAAARLRAGRHFLHGGDVQEHQRHSCRHTDQCVRSVTQKPVLP</sequence>
<gene>
    <name evidence="1" type="ORF">SDC9_173679</name>
</gene>
<organism evidence="1">
    <name type="scientific">bioreactor metagenome</name>
    <dbReference type="NCBI Taxonomy" id="1076179"/>
    <lineage>
        <taxon>unclassified sequences</taxon>
        <taxon>metagenomes</taxon>
        <taxon>ecological metagenomes</taxon>
    </lineage>
</organism>
<protein>
    <submittedName>
        <fullName evidence="1">Uncharacterized protein</fullName>
    </submittedName>
</protein>